<evidence type="ECO:0008006" key="4">
    <source>
        <dbReference type="Google" id="ProtNLM"/>
    </source>
</evidence>
<dbReference type="Proteomes" id="UP000233766">
    <property type="component" value="Unassembled WGS sequence"/>
</dbReference>
<keyword evidence="3" id="KW-1185">Reference proteome</keyword>
<dbReference type="AlphaFoldDB" id="A0A2N3VG50"/>
<name>A0A2N3VG50_9NOCA</name>
<keyword evidence="1" id="KW-1133">Transmembrane helix</keyword>
<feature type="transmembrane region" description="Helical" evidence="1">
    <location>
        <begin position="137"/>
        <end position="157"/>
    </location>
</feature>
<feature type="transmembrane region" description="Helical" evidence="1">
    <location>
        <begin position="60"/>
        <end position="79"/>
    </location>
</feature>
<reference evidence="2 3" key="1">
    <citation type="submission" date="2017-12" db="EMBL/GenBank/DDBJ databases">
        <title>Sequencing the genomes of 1000 Actinobacteria strains.</title>
        <authorList>
            <person name="Klenk H.-P."/>
        </authorList>
    </citation>
    <scope>NUCLEOTIDE SEQUENCE [LARGE SCALE GENOMIC DNA]</scope>
    <source>
        <strain evidence="2 3">DSM 44489</strain>
    </source>
</reference>
<sequence length="158" mass="16384">MLIVTGQIIATAAVLANAVVYGTDVCAAVILRSVYRKLDDATVTISAGWGHYYGDRRMPVVGAGGVITAVLTLLIALLAGQIGAAVAAGIAVAALLAWLALYVRIAKPINAKQTAAAHSGIIPADARALQDKWDSILKYRVTLQFVAIAGLCVALILF</sequence>
<gene>
    <name evidence="2" type="ORF">ATK86_5041</name>
</gene>
<protein>
    <recommendedName>
        <fullName evidence="4">DUF1772 domain-containing protein</fullName>
    </recommendedName>
</protein>
<evidence type="ECO:0000313" key="2">
    <source>
        <dbReference type="EMBL" id="PKV80608.1"/>
    </source>
</evidence>
<dbReference type="EMBL" id="PJMW01000002">
    <property type="protein sequence ID" value="PKV80608.1"/>
    <property type="molecule type" value="Genomic_DNA"/>
</dbReference>
<organism evidence="2 3">
    <name type="scientific">Nocardia fluminea</name>
    <dbReference type="NCBI Taxonomy" id="134984"/>
    <lineage>
        <taxon>Bacteria</taxon>
        <taxon>Bacillati</taxon>
        <taxon>Actinomycetota</taxon>
        <taxon>Actinomycetes</taxon>
        <taxon>Mycobacteriales</taxon>
        <taxon>Nocardiaceae</taxon>
        <taxon>Nocardia</taxon>
    </lineage>
</organism>
<accession>A0A2N3VG50</accession>
<keyword evidence="1" id="KW-0472">Membrane</keyword>
<comment type="caution">
    <text evidence="2">The sequence shown here is derived from an EMBL/GenBank/DDBJ whole genome shotgun (WGS) entry which is preliminary data.</text>
</comment>
<feature type="transmembrane region" description="Helical" evidence="1">
    <location>
        <begin position="6"/>
        <end position="31"/>
    </location>
</feature>
<dbReference type="OrthoDB" id="582955at2"/>
<evidence type="ECO:0000313" key="3">
    <source>
        <dbReference type="Proteomes" id="UP000233766"/>
    </source>
</evidence>
<proteinExistence type="predicted"/>
<evidence type="ECO:0000256" key="1">
    <source>
        <dbReference type="SAM" id="Phobius"/>
    </source>
</evidence>
<keyword evidence="1" id="KW-0812">Transmembrane</keyword>
<feature type="transmembrane region" description="Helical" evidence="1">
    <location>
        <begin position="85"/>
        <end position="103"/>
    </location>
</feature>